<comment type="caution">
    <text evidence="1">The sequence shown here is derived from an EMBL/GenBank/DDBJ whole genome shotgun (WGS) entry which is preliminary data.</text>
</comment>
<evidence type="ECO:0000313" key="1">
    <source>
        <dbReference type="EMBL" id="MBB6428747.1"/>
    </source>
</evidence>
<sequence>MSDEGEPEFVQYYKKAVALLEDEIPLADSQLKKLNWFSKRKVNKAISLFEKVVEL</sequence>
<keyword evidence="2" id="KW-1185">Reference proteome</keyword>
<proteinExistence type="predicted"/>
<dbReference type="AlphaFoldDB" id="A0A7X0LJE2"/>
<protein>
    <submittedName>
        <fullName evidence="1">Uncharacterized protein</fullName>
    </submittedName>
</protein>
<dbReference type="Proteomes" id="UP000541810">
    <property type="component" value="Unassembled WGS sequence"/>
</dbReference>
<dbReference type="RefSeq" id="WP_184676159.1">
    <property type="nucleotide sequence ID" value="NZ_JACHGY010000001.1"/>
</dbReference>
<reference evidence="1 2" key="1">
    <citation type="submission" date="2020-08" db="EMBL/GenBank/DDBJ databases">
        <title>Genomic Encyclopedia of Type Strains, Phase IV (KMG-IV): sequencing the most valuable type-strain genomes for metagenomic binning, comparative biology and taxonomic classification.</title>
        <authorList>
            <person name="Goeker M."/>
        </authorList>
    </citation>
    <scope>NUCLEOTIDE SEQUENCE [LARGE SCALE GENOMIC DNA]</scope>
    <source>
        <strain evidence="1 2">DSM 103725</strain>
    </source>
</reference>
<gene>
    <name evidence="1" type="ORF">HNQ40_000553</name>
</gene>
<evidence type="ECO:0000313" key="2">
    <source>
        <dbReference type="Proteomes" id="UP000541810"/>
    </source>
</evidence>
<dbReference type="EMBL" id="JACHGY010000001">
    <property type="protein sequence ID" value="MBB6428747.1"/>
    <property type="molecule type" value="Genomic_DNA"/>
</dbReference>
<accession>A0A7X0LJE2</accession>
<organism evidence="1 2">
    <name type="scientific">Algisphaera agarilytica</name>
    <dbReference type="NCBI Taxonomy" id="1385975"/>
    <lineage>
        <taxon>Bacteria</taxon>
        <taxon>Pseudomonadati</taxon>
        <taxon>Planctomycetota</taxon>
        <taxon>Phycisphaerae</taxon>
        <taxon>Phycisphaerales</taxon>
        <taxon>Phycisphaeraceae</taxon>
        <taxon>Algisphaera</taxon>
    </lineage>
</organism>
<name>A0A7X0LJE2_9BACT</name>